<sequence>MRTSPGADRSPGPGARAHHISVTYLHRLFSDEGASVGAWIRGQRLANARADLENPDLDPVPIHRIAEKWGFSSASVFSRAYRESYGVSPRDTRGERRTARPPAR</sequence>
<dbReference type="Gene3D" id="1.10.10.60">
    <property type="entry name" value="Homeodomain-like"/>
    <property type="match status" value="1"/>
</dbReference>
<keyword evidence="1" id="KW-0805">Transcription regulation</keyword>
<gene>
    <name evidence="6" type="ORF">Q8A49_11340</name>
</gene>
<dbReference type="SUPFAM" id="SSF46689">
    <property type="entry name" value="Homeodomain-like"/>
    <property type="match status" value="1"/>
</dbReference>
<keyword evidence="2" id="KW-0238">DNA-binding</keyword>
<evidence type="ECO:0000256" key="2">
    <source>
        <dbReference type="ARBA" id="ARBA00023125"/>
    </source>
</evidence>
<dbReference type="PROSITE" id="PS00041">
    <property type="entry name" value="HTH_ARAC_FAMILY_1"/>
    <property type="match status" value="1"/>
</dbReference>
<protein>
    <submittedName>
        <fullName evidence="6">Helix-turn-helix transcriptional regulator</fullName>
    </submittedName>
</protein>
<dbReference type="SMART" id="SM00342">
    <property type="entry name" value="HTH_ARAC"/>
    <property type="match status" value="1"/>
</dbReference>
<reference evidence="6 7" key="1">
    <citation type="submission" date="2023-07" db="EMBL/GenBank/DDBJ databases">
        <authorList>
            <person name="Girao M."/>
            <person name="Carvalho M.F."/>
        </authorList>
    </citation>
    <scope>NUCLEOTIDE SEQUENCE [LARGE SCALE GENOMIC DNA]</scope>
    <source>
        <strain evidence="6 7">66/93</strain>
    </source>
</reference>
<dbReference type="InterPro" id="IPR020449">
    <property type="entry name" value="Tscrpt_reg_AraC-type_HTH"/>
</dbReference>
<comment type="caution">
    <text evidence="6">The sequence shown here is derived from an EMBL/GenBank/DDBJ whole genome shotgun (WGS) entry which is preliminary data.</text>
</comment>
<evidence type="ECO:0000313" key="7">
    <source>
        <dbReference type="Proteomes" id="UP001348641"/>
    </source>
</evidence>
<dbReference type="Proteomes" id="UP001348641">
    <property type="component" value="Unassembled WGS sequence"/>
</dbReference>
<evidence type="ECO:0000256" key="1">
    <source>
        <dbReference type="ARBA" id="ARBA00023015"/>
    </source>
</evidence>
<evidence type="ECO:0000256" key="4">
    <source>
        <dbReference type="SAM" id="MobiDB-lite"/>
    </source>
</evidence>
<name>A0ABU7KP68_9ACTN</name>
<evidence type="ECO:0000256" key="3">
    <source>
        <dbReference type="ARBA" id="ARBA00023163"/>
    </source>
</evidence>
<dbReference type="EMBL" id="JAUUCC010000024">
    <property type="protein sequence ID" value="MEE2051086.1"/>
    <property type="molecule type" value="Genomic_DNA"/>
</dbReference>
<feature type="domain" description="HTH araC/xylS-type" evidence="5">
    <location>
        <begin position="15"/>
        <end position="95"/>
    </location>
</feature>
<dbReference type="PROSITE" id="PS01124">
    <property type="entry name" value="HTH_ARAC_FAMILY_2"/>
    <property type="match status" value="1"/>
</dbReference>
<dbReference type="PANTHER" id="PTHR43280">
    <property type="entry name" value="ARAC-FAMILY TRANSCRIPTIONAL REGULATOR"/>
    <property type="match status" value="1"/>
</dbReference>
<proteinExistence type="predicted"/>
<accession>A0ABU7KP68</accession>
<dbReference type="InterPro" id="IPR018062">
    <property type="entry name" value="HTH_AraC-typ_CS"/>
</dbReference>
<evidence type="ECO:0000259" key="5">
    <source>
        <dbReference type="PROSITE" id="PS01124"/>
    </source>
</evidence>
<evidence type="ECO:0000313" key="6">
    <source>
        <dbReference type="EMBL" id="MEE2051086.1"/>
    </source>
</evidence>
<dbReference type="PANTHER" id="PTHR43280:SF31">
    <property type="entry name" value="TRANSCRIPTIONAL REGULATORY PROTEIN"/>
    <property type="match status" value="1"/>
</dbReference>
<dbReference type="Pfam" id="PF12833">
    <property type="entry name" value="HTH_18"/>
    <property type="match status" value="1"/>
</dbReference>
<dbReference type="InterPro" id="IPR009057">
    <property type="entry name" value="Homeodomain-like_sf"/>
</dbReference>
<dbReference type="InterPro" id="IPR018060">
    <property type="entry name" value="HTH_AraC"/>
</dbReference>
<organism evidence="6 7">
    <name type="scientific">Nocardiopsis tropica</name>
    <dbReference type="NCBI Taxonomy" id="109330"/>
    <lineage>
        <taxon>Bacteria</taxon>
        <taxon>Bacillati</taxon>
        <taxon>Actinomycetota</taxon>
        <taxon>Actinomycetes</taxon>
        <taxon>Streptosporangiales</taxon>
        <taxon>Nocardiopsidaceae</taxon>
        <taxon>Nocardiopsis</taxon>
    </lineage>
</organism>
<dbReference type="RefSeq" id="WP_330158247.1">
    <property type="nucleotide sequence ID" value="NZ_BAAAJA010000011.1"/>
</dbReference>
<keyword evidence="3" id="KW-0804">Transcription</keyword>
<dbReference type="PRINTS" id="PR00032">
    <property type="entry name" value="HTHARAC"/>
</dbReference>
<feature type="region of interest" description="Disordered" evidence="4">
    <location>
        <begin position="84"/>
        <end position="104"/>
    </location>
</feature>